<dbReference type="RefSeq" id="YP_009214635.1">
    <property type="nucleotide sequence ID" value="NC_028962.1"/>
</dbReference>
<reference evidence="1 2" key="1">
    <citation type="journal article" date="2015" name="Appl. Environ. Microbiol.">
        <title>Two Phages, phiIPLA-RODI and phiIPLA-C1C, Lyse Mono- and Dual-Species Staphylococcal Biofilms.</title>
        <authorList>
            <person name="Gutierrez D."/>
            <person name="Vandenheuvel D."/>
            <person name="Martinez B."/>
            <person name="Rodriguez A."/>
            <person name="Lavigne R."/>
            <person name="Garcia P."/>
        </authorList>
    </citation>
    <scope>NUCLEOTIDE SEQUENCE [LARGE SCALE GENOMIC DNA]</scope>
</reference>
<sequence length="88" mass="9992">MKDEVSKTEVISNNEIIFLSTINNMYIKSVDEDNIPIEYTKDIKCALSMPNTINFKNSTKYLTLITNKSVIPVNKVTTKTTTITTEEL</sequence>
<proteinExistence type="predicted"/>
<keyword evidence="2" id="KW-1185">Reference proteome</keyword>
<protein>
    <submittedName>
        <fullName evidence="1">Uncharacterized protein</fullName>
    </submittedName>
</protein>
<name>A0A0D3MWJ0_9CAUD</name>
<accession>A0A0D3MWJ0</accession>
<dbReference type="GeneID" id="26641052"/>
<dbReference type="Proteomes" id="UP000032689">
    <property type="component" value="Segment"/>
</dbReference>
<evidence type="ECO:0000313" key="2">
    <source>
        <dbReference type="Proteomes" id="UP000032689"/>
    </source>
</evidence>
<dbReference type="EMBL" id="KP027447">
    <property type="protein sequence ID" value="AJA42355.1"/>
    <property type="molecule type" value="Genomic_DNA"/>
</dbReference>
<dbReference type="KEGG" id="vg:26641052"/>
<organism evidence="1 2">
    <name type="scientific">Staphylococcus phage vB_SepM_ phiIPLA-C1C</name>
    <dbReference type="NCBI Taxonomy" id="1572704"/>
    <lineage>
        <taxon>Viruses</taxon>
        <taxon>Duplodnaviria</taxon>
        <taxon>Heunggongvirae</taxon>
        <taxon>Uroviricota</taxon>
        <taxon>Caudoviricetes</taxon>
        <taxon>Herelleviridae</taxon>
        <taxon>Twortvirinae</taxon>
        <taxon>Sepunavirus</taxon>
        <taxon>Sepunavirus IPLAC1C</taxon>
    </lineage>
</organism>
<dbReference type="OrthoDB" id="19898at10239"/>
<evidence type="ECO:0000313" key="1">
    <source>
        <dbReference type="EMBL" id="AJA42355.1"/>
    </source>
</evidence>